<dbReference type="PANTHER" id="PTHR46312:SF2">
    <property type="entry name" value="NUCLEOTIDE-BINDING OLIGOMERIZATION DOMAIN-CONTAINING PROTEIN 2-LIKE"/>
    <property type="match status" value="1"/>
</dbReference>
<dbReference type="Pfam" id="PF05729">
    <property type="entry name" value="NACHT"/>
    <property type="match status" value="1"/>
</dbReference>
<dbReference type="InterPro" id="IPR027417">
    <property type="entry name" value="P-loop_NTPase"/>
</dbReference>
<dbReference type="Proteomes" id="UP001381693">
    <property type="component" value="Unassembled WGS sequence"/>
</dbReference>
<proteinExistence type="predicted"/>
<dbReference type="PANTHER" id="PTHR46312">
    <property type="entry name" value="NACHT DOMAIN-CONTAINING PROTEIN"/>
    <property type="match status" value="1"/>
</dbReference>
<comment type="caution">
    <text evidence="2">The sequence shown here is derived from an EMBL/GenBank/DDBJ whole genome shotgun (WGS) entry which is preliminary data.</text>
</comment>
<gene>
    <name evidence="2" type="ORF">SK128_005780</name>
</gene>
<dbReference type="SUPFAM" id="SSF52540">
    <property type="entry name" value="P-loop containing nucleoside triphosphate hydrolases"/>
    <property type="match status" value="1"/>
</dbReference>
<dbReference type="AlphaFoldDB" id="A0AAN9A6X4"/>
<evidence type="ECO:0000313" key="2">
    <source>
        <dbReference type="EMBL" id="KAK7083001.1"/>
    </source>
</evidence>
<reference evidence="2 3" key="1">
    <citation type="submission" date="2023-11" db="EMBL/GenBank/DDBJ databases">
        <title>Halocaridina rubra genome assembly.</title>
        <authorList>
            <person name="Smith C."/>
        </authorList>
    </citation>
    <scope>NUCLEOTIDE SEQUENCE [LARGE SCALE GENOMIC DNA]</scope>
    <source>
        <strain evidence="2">EP-1</strain>
        <tissue evidence="2">Whole</tissue>
    </source>
</reference>
<dbReference type="Gene3D" id="3.40.50.300">
    <property type="entry name" value="P-loop containing nucleotide triphosphate hydrolases"/>
    <property type="match status" value="1"/>
</dbReference>
<dbReference type="PROSITE" id="PS50837">
    <property type="entry name" value="NACHT"/>
    <property type="match status" value="1"/>
</dbReference>
<keyword evidence="3" id="KW-1185">Reference proteome</keyword>
<accession>A0AAN9A6X4</accession>
<dbReference type="InterPro" id="IPR007111">
    <property type="entry name" value="NACHT_NTPase"/>
</dbReference>
<name>A0AAN9A6X4_HALRR</name>
<organism evidence="2 3">
    <name type="scientific">Halocaridina rubra</name>
    <name type="common">Hawaiian red shrimp</name>
    <dbReference type="NCBI Taxonomy" id="373956"/>
    <lineage>
        <taxon>Eukaryota</taxon>
        <taxon>Metazoa</taxon>
        <taxon>Ecdysozoa</taxon>
        <taxon>Arthropoda</taxon>
        <taxon>Crustacea</taxon>
        <taxon>Multicrustacea</taxon>
        <taxon>Malacostraca</taxon>
        <taxon>Eumalacostraca</taxon>
        <taxon>Eucarida</taxon>
        <taxon>Decapoda</taxon>
        <taxon>Pleocyemata</taxon>
        <taxon>Caridea</taxon>
        <taxon>Atyoidea</taxon>
        <taxon>Atyidae</taxon>
        <taxon>Halocaridina</taxon>
    </lineage>
</organism>
<evidence type="ECO:0000313" key="3">
    <source>
        <dbReference type="Proteomes" id="UP001381693"/>
    </source>
</evidence>
<dbReference type="EMBL" id="JAXCGZ010003831">
    <property type="protein sequence ID" value="KAK7083001.1"/>
    <property type="molecule type" value="Genomic_DNA"/>
</dbReference>
<protein>
    <recommendedName>
        <fullName evidence="1">NACHT domain-containing protein</fullName>
    </recommendedName>
</protein>
<sequence length="1030" mass="118462">MPESSRNVLSSAKCDAQVTGGYSLEDIHLFRLRKMATSAGQTVMHHVYRQATRDRLPNQSLFEFYEKKGVNVKVFRKNLNPHQTERIISDPDGKSFDITLLYLCIQYGGCGTVDGKDKVWREDNDSLEFLLTTLKNRRNELFHDALAISESQFFNKTEEFRKLLTKILQYTGIRYKLTKMHVQQLIDALNENLNVLRDSSLIPHEFEYYKKQSLFKEKCEYVQIEGRTWLCELYDDWVYITPASLVCDIDFKVKDIYTEMVLRSESKHGKRVQLKFNNVLDDITQSRKDPLILIEGLAGVGKTTLTKKIMDDWVSGSSSMTGLTSYDFLLYTECRDRFLKSFKELVVSLMSHIAVSFQDSDFINVILSHKVLVIVDGLDEFNTMSMCLFKDLLALKKTYGITVIATTRPERVKTYYELSKSNYIKTKHIELLGIPINKREEFVKKYHEEMKKQGKTNESVNELLKFLKRTAYRLSQLWSLPFNLTLVVILWVYKSVIVNQITSAPELYWEIHKLVIGKLSDRLRNNEKTQAVQESIMQSKVHDFVYTLAFEALNGLAQNEINLSDESLKNLEDACNRQELPAEEMTGAFLRRIIMKTRQEMTTRCSFPHKGLQDFLGALYIQMLTQHEIHSQDIDEILTDIERTLCKHNVPNEIHINVMRLVSGELTRHAAPVFRPEILPLQTTKVRGILESLERTSEFDVGKYQNLLTTLLGLFHLTRMGIRDSVKTEVLELLKESGVQSRDDWIRILASIKCDEFIANFISQQHNIFKGYLKINDATILAFVSVLRALNKPIPDVQRVSISINVEDTAPINELLDEINKKHLTVKRLMYQPDFRHPKEAVTSEKSIKELFERSPIKEYWGIFTLSMTLPASVSSLRVSLQSGETYNHLKELLISYTGSFALCLALPMERSFLSPLPGNEHLPDIYLADLDSSNIYDAVQIAKALQPINENYEKLGRIAFPRCSLNDDDIKTLIEEMAKAAVAVALDISFPSSIKFKVPEEEQKLQNEAQTLLGCKNGIRWGGSAIDEW</sequence>
<feature type="domain" description="NACHT" evidence="1">
    <location>
        <begin position="290"/>
        <end position="409"/>
    </location>
</feature>
<evidence type="ECO:0000259" key="1">
    <source>
        <dbReference type="PROSITE" id="PS50837"/>
    </source>
</evidence>